<evidence type="ECO:0000256" key="3">
    <source>
        <dbReference type="ARBA" id="ARBA00023163"/>
    </source>
</evidence>
<evidence type="ECO:0000313" key="6">
    <source>
        <dbReference type="Proteomes" id="UP001596306"/>
    </source>
</evidence>
<accession>A0ABW1VFA5</accession>
<dbReference type="Pfam" id="PF00392">
    <property type="entry name" value="GntR"/>
    <property type="match status" value="1"/>
</dbReference>
<sequence length="124" mass="13225">MITIDESSPVPVFDQICHQLDGLIRTGLLPAEHKLPSVRQLAADLQIAPGTVLRAYAELDTKGLIETRRGRAARVKPHQQVPADVVAAARALADAAHANRIDLTSALGAVRALWDKGSSSATLF</sequence>
<proteinExistence type="predicted"/>
<keyword evidence="1" id="KW-0805">Transcription regulation</keyword>
<feature type="domain" description="HTH gntR-type" evidence="4">
    <location>
        <begin position="10"/>
        <end position="78"/>
    </location>
</feature>
<keyword evidence="3" id="KW-0804">Transcription</keyword>
<dbReference type="PROSITE" id="PS50949">
    <property type="entry name" value="HTH_GNTR"/>
    <property type="match status" value="1"/>
</dbReference>
<dbReference type="SUPFAM" id="SSF46785">
    <property type="entry name" value="Winged helix' DNA-binding domain"/>
    <property type="match status" value="1"/>
</dbReference>
<keyword evidence="6" id="KW-1185">Reference proteome</keyword>
<dbReference type="PANTHER" id="PTHR38445:SF7">
    <property type="entry name" value="GNTR-FAMILY TRANSCRIPTIONAL REGULATOR"/>
    <property type="match status" value="1"/>
</dbReference>
<organism evidence="5 6">
    <name type="scientific">Luethyella okanaganae</name>
    <dbReference type="NCBI Taxonomy" id="69372"/>
    <lineage>
        <taxon>Bacteria</taxon>
        <taxon>Bacillati</taxon>
        <taxon>Actinomycetota</taxon>
        <taxon>Actinomycetes</taxon>
        <taxon>Micrococcales</taxon>
        <taxon>Microbacteriaceae</taxon>
        <taxon>Luethyella</taxon>
    </lineage>
</organism>
<evidence type="ECO:0000259" key="4">
    <source>
        <dbReference type="PROSITE" id="PS50949"/>
    </source>
</evidence>
<keyword evidence="2" id="KW-0238">DNA-binding</keyword>
<dbReference type="Proteomes" id="UP001596306">
    <property type="component" value="Unassembled WGS sequence"/>
</dbReference>
<gene>
    <name evidence="5" type="ORF">ACFQB0_08600</name>
</gene>
<dbReference type="CDD" id="cd07377">
    <property type="entry name" value="WHTH_GntR"/>
    <property type="match status" value="1"/>
</dbReference>
<dbReference type="Gene3D" id="1.10.10.10">
    <property type="entry name" value="Winged helix-like DNA-binding domain superfamily/Winged helix DNA-binding domain"/>
    <property type="match status" value="1"/>
</dbReference>
<dbReference type="EMBL" id="JBHSTP010000002">
    <property type="protein sequence ID" value="MFC6356165.1"/>
    <property type="molecule type" value="Genomic_DNA"/>
</dbReference>
<evidence type="ECO:0000256" key="1">
    <source>
        <dbReference type="ARBA" id="ARBA00023015"/>
    </source>
</evidence>
<name>A0ABW1VFA5_9MICO</name>
<dbReference type="InterPro" id="IPR036390">
    <property type="entry name" value="WH_DNA-bd_sf"/>
</dbReference>
<evidence type="ECO:0000313" key="5">
    <source>
        <dbReference type="EMBL" id="MFC6356165.1"/>
    </source>
</evidence>
<dbReference type="InterPro" id="IPR036388">
    <property type="entry name" value="WH-like_DNA-bd_sf"/>
</dbReference>
<reference evidence="6" key="1">
    <citation type="journal article" date="2019" name="Int. J. Syst. Evol. Microbiol.">
        <title>The Global Catalogue of Microorganisms (GCM) 10K type strain sequencing project: providing services to taxonomists for standard genome sequencing and annotation.</title>
        <authorList>
            <consortium name="The Broad Institute Genomics Platform"/>
            <consortium name="The Broad Institute Genome Sequencing Center for Infectious Disease"/>
            <person name="Wu L."/>
            <person name="Ma J."/>
        </authorList>
    </citation>
    <scope>NUCLEOTIDE SEQUENCE [LARGE SCALE GENOMIC DNA]</scope>
    <source>
        <strain evidence="6">CCUG 43304</strain>
    </source>
</reference>
<dbReference type="InterPro" id="IPR000524">
    <property type="entry name" value="Tscrpt_reg_HTH_GntR"/>
</dbReference>
<dbReference type="SMART" id="SM00345">
    <property type="entry name" value="HTH_GNTR"/>
    <property type="match status" value="1"/>
</dbReference>
<evidence type="ECO:0000256" key="2">
    <source>
        <dbReference type="ARBA" id="ARBA00023125"/>
    </source>
</evidence>
<protein>
    <submittedName>
        <fullName evidence="5">GntR family transcriptional regulator</fullName>
    </submittedName>
</protein>
<dbReference type="PANTHER" id="PTHR38445">
    <property type="entry name" value="HTH-TYPE TRANSCRIPTIONAL REPRESSOR YTRA"/>
    <property type="match status" value="1"/>
</dbReference>
<dbReference type="RefSeq" id="WP_386730210.1">
    <property type="nucleotide sequence ID" value="NZ_JBHSTP010000002.1"/>
</dbReference>
<comment type="caution">
    <text evidence="5">The sequence shown here is derived from an EMBL/GenBank/DDBJ whole genome shotgun (WGS) entry which is preliminary data.</text>
</comment>